<evidence type="ECO:0000313" key="7">
    <source>
        <dbReference type="EMBL" id="CAC5359090.1"/>
    </source>
</evidence>
<dbReference type="SUPFAM" id="SSF57850">
    <property type="entry name" value="RING/U-box"/>
    <property type="match status" value="1"/>
</dbReference>
<dbReference type="Pfam" id="PF13445">
    <property type="entry name" value="zf-RING_UBOX"/>
    <property type="match status" value="1"/>
</dbReference>
<accession>A0A6J8A0S2</accession>
<keyword evidence="8" id="KW-1185">Reference proteome</keyword>
<proteinExistence type="predicted"/>
<dbReference type="InterPro" id="IPR013083">
    <property type="entry name" value="Znf_RING/FYVE/PHD"/>
</dbReference>
<keyword evidence="1" id="KW-0479">Metal-binding</keyword>
<dbReference type="EMBL" id="CACVKT020000425">
    <property type="protein sequence ID" value="CAC5359090.1"/>
    <property type="molecule type" value="Genomic_DNA"/>
</dbReference>
<protein>
    <recommendedName>
        <fullName evidence="6">RING-type domain-containing protein</fullName>
    </recommendedName>
</protein>
<dbReference type="SMART" id="SM00184">
    <property type="entry name" value="RING"/>
    <property type="match status" value="1"/>
</dbReference>
<evidence type="ECO:0000256" key="4">
    <source>
        <dbReference type="PROSITE-ProRule" id="PRU00175"/>
    </source>
</evidence>
<dbReference type="PROSITE" id="PS50089">
    <property type="entry name" value="ZF_RING_2"/>
    <property type="match status" value="1"/>
</dbReference>
<evidence type="ECO:0000256" key="3">
    <source>
        <dbReference type="ARBA" id="ARBA00022833"/>
    </source>
</evidence>
<dbReference type="PANTHER" id="PTHR25464">
    <property type="entry name" value="TRIPARTITE MOTIF-CONTAINING PROTEIN 2-LIKE PROTEIN"/>
    <property type="match status" value="1"/>
</dbReference>
<dbReference type="AlphaFoldDB" id="A0A6J8A0S2"/>
<feature type="region of interest" description="Disordered" evidence="5">
    <location>
        <begin position="291"/>
        <end position="324"/>
    </location>
</feature>
<evidence type="ECO:0000313" key="8">
    <source>
        <dbReference type="Proteomes" id="UP000507470"/>
    </source>
</evidence>
<feature type="compositionally biased region" description="Low complexity" evidence="5">
    <location>
        <begin position="306"/>
        <end position="316"/>
    </location>
</feature>
<gene>
    <name evidence="7" type="ORF">MCOR_2102</name>
</gene>
<keyword evidence="3" id="KW-0862">Zinc</keyword>
<evidence type="ECO:0000259" key="6">
    <source>
        <dbReference type="PROSITE" id="PS50089"/>
    </source>
</evidence>
<evidence type="ECO:0000256" key="2">
    <source>
        <dbReference type="ARBA" id="ARBA00022771"/>
    </source>
</evidence>
<dbReference type="GO" id="GO:0008270">
    <property type="term" value="F:zinc ion binding"/>
    <property type="evidence" value="ECO:0007669"/>
    <property type="project" value="UniProtKB-KW"/>
</dbReference>
<keyword evidence="2 4" id="KW-0863">Zinc-finger</keyword>
<dbReference type="InterPro" id="IPR017907">
    <property type="entry name" value="Znf_RING_CS"/>
</dbReference>
<dbReference type="Proteomes" id="UP000507470">
    <property type="component" value="Unassembled WGS sequence"/>
</dbReference>
<dbReference type="PROSITE" id="PS00518">
    <property type="entry name" value="ZF_RING_1"/>
    <property type="match status" value="1"/>
</dbReference>
<dbReference type="PANTHER" id="PTHR25464:SF2">
    <property type="entry name" value="RING-TYPE DOMAIN-CONTAINING PROTEIN"/>
    <property type="match status" value="1"/>
</dbReference>
<dbReference type="InterPro" id="IPR001841">
    <property type="entry name" value="Znf_RING"/>
</dbReference>
<dbReference type="Gene3D" id="3.30.40.10">
    <property type="entry name" value="Zinc/RING finger domain, C3HC4 (zinc finger)"/>
    <property type="match status" value="1"/>
</dbReference>
<reference evidence="7 8" key="1">
    <citation type="submission" date="2020-06" db="EMBL/GenBank/DDBJ databases">
        <authorList>
            <person name="Li R."/>
            <person name="Bekaert M."/>
        </authorList>
    </citation>
    <scope>NUCLEOTIDE SEQUENCE [LARGE SCALE GENOMIC DNA]</scope>
    <source>
        <strain evidence="8">wild</strain>
    </source>
</reference>
<dbReference type="InterPro" id="IPR027370">
    <property type="entry name" value="Znf-RING_euk"/>
</dbReference>
<evidence type="ECO:0000256" key="1">
    <source>
        <dbReference type="ARBA" id="ARBA00022723"/>
    </source>
</evidence>
<evidence type="ECO:0000256" key="5">
    <source>
        <dbReference type="SAM" id="MobiDB-lite"/>
    </source>
</evidence>
<dbReference type="OrthoDB" id="6142330at2759"/>
<organism evidence="7 8">
    <name type="scientific">Mytilus coruscus</name>
    <name type="common">Sea mussel</name>
    <dbReference type="NCBI Taxonomy" id="42192"/>
    <lineage>
        <taxon>Eukaryota</taxon>
        <taxon>Metazoa</taxon>
        <taxon>Spiralia</taxon>
        <taxon>Lophotrochozoa</taxon>
        <taxon>Mollusca</taxon>
        <taxon>Bivalvia</taxon>
        <taxon>Autobranchia</taxon>
        <taxon>Pteriomorphia</taxon>
        <taxon>Mytilida</taxon>
        <taxon>Mytiloidea</taxon>
        <taxon>Mytilidae</taxon>
        <taxon>Mytilinae</taxon>
        <taxon>Mytilus</taxon>
    </lineage>
</organism>
<sequence>MATGSVNIEREEDDLLACSICLETYKTPKYLPCLHTFCKVCINQYILSSVTKDKNGNKGFSCPVCRQLVSIGEQSSNRECWAEELPNNHLIISMIDRKALQKQEKLCNVCELSRVMEALCCTCENYHQIESFFKKDIIEYVIKMEKAAKEELTITKKEILIQLTDKLTIMSSLKSTIDNWHRILSTCVKDGSDIQCLIENNKLIPMKDKIEAEIVKATLDIDEKSISFERNRVEENFEEMVKSLGQIRIESKHETIQSESLWSSSIDSVPNQKEPNCDETIKVTVVSSIDSVPNQKEPNCDETIESESLWSSSIDSVPNQKEPNCDETIQSESLWSSSIDSVPNQKKPNFDETIQSESLWSSSIDSVPNQKKPNFDETIQSESLWSSSIDSVPNQKKKTFFDEKLFNRENNCGLHQLIRFRTRKNLTLMKLFSQSHCGLLQLIGFRTRKNLTLMKLFSQSHCGLLQLIGFGIRKKLTSILGG</sequence>
<name>A0A6J8A0S2_MYTCO</name>
<feature type="domain" description="RING-type" evidence="6">
    <location>
        <begin position="18"/>
        <end position="66"/>
    </location>
</feature>